<name>A0ABT9JTH5_9PROT</name>
<feature type="region of interest" description="Disordered" evidence="1">
    <location>
        <begin position="1"/>
        <end position="20"/>
    </location>
</feature>
<dbReference type="RefSeq" id="WP_306389554.1">
    <property type="nucleotide sequence ID" value="NZ_JAVCAP010000015.1"/>
</dbReference>
<evidence type="ECO:0000256" key="1">
    <source>
        <dbReference type="SAM" id="MobiDB-lite"/>
    </source>
</evidence>
<comment type="caution">
    <text evidence="2">The sequence shown here is derived from an EMBL/GenBank/DDBJ whole genome shotgun (WGS) entry which is preliminary data.</text>
</comment>
<dbReference type="Proteomes" id="UP001225906">
    <property type="component" value="Unassembled WGS sequence"/>
</dbReference>
<dbReference type="EMBL" id="JAVCAP010000015">
    <property type="protein sequence ID" value="MDP8567831.1"/>
    <property type="molecule type" value="Genomic_DNA"/>
</dbReference>
<evidence type="ECO:0000313" key="2">
    <source>
        <dbReference type="EMBL" id="MDP8567831.1"/>
    </source>
</evidence>
<feature type="compositionally biased region" description="Basic residues" evidence="1">
    <location>
        <begin position="8"/>
        <end position="20"/>
    </location>
</feature>
<accession>A0ABT9JTH5</accession>
<dbReference type="Pfam" id="PF13707">
    <property type="entry name" value="RloB"/>
    <property type="match status" value="1"/>
</dbReference>
<sequence>MGKDSQPKHRQASQLARKKGQRASYDRVLIVTEGAKTEPNYFNEIRVANKLHTANVQVEPSVFGTEPIQIVEYAESLFLHGDESKGIQSRAFEEVYVVFDRDDHLTYHNALAKTDALNFKYLNDNKQKVAFKSIASVPCFELWLLLHFEEVYAPMHRNEVYERLKIYLPNYQKGNAGHYASTLMHIELANTRALALAGVNDKYDGIQSYTSVQELVEKLKGLNEPLKLT</sequence>
<keyword evidence="3" id="KW-1185">Reference proteome</keyword>
<protein>
    <submittedName>
        <fullName evidence="2">RloB family protein</fullName>
    </submittedName>
</protein>
<reference evidence="3" key="1">
    <citation type="journal article" date="2019" name="Int. J. Syst. Evol. Microbiol.">
        <title>The Global Catalogue of Microorganisms (GCM) 10K type strain sequencing project: providing services to taxonomists for standard genome sequencing and annotation.</title>
        <authorList>
            <consortium name="The Broad Institute Genomics Platform"/>
            <consortium name="The Broad Institute Genome Sequencing Center for Infectious Disease"/>
            <person name="Wu L."/>
            <person name="Ma J."/>
        </authorList>
    </citation>
    <scope>NUCLEOTIDE SEQUENCE [LARGE SCALE GENOMIC DNA]</scope>
    <source>
        <strain evidence="3">VKM B-3159</strain>
    </source>
</reference>
<proteinExistence type="predicted"/>
<dbReference type="InterPro" id="IPR025591">
    <property type="entry name" value="RloB"/>
</dbReference>
<organism evidence="2 3">
    <name type="scientific">Methylophilus aquaticus</name>
    <dbReference type="NCBI Taxonomy" id="1971610"/>
    <lineage>
        <taxon>Bacteria</taxon>
        <taxon>Pseudomonadati</taxon>
        <taxon>Pseudomonadota</taxon>
        <taxon>Betaproteobacteria</taxon>
        <taxon>Nitrosomonadales</taxon>
        <taxon>Methylophilaceae</taxon>
        <taxon>Methylophilus</taxon>
    </lineage>
</organism>
<evidence type="ECO:0000313" key="3">
    <source>
        <dbReference type="Proteomes" id="UP001225906"/>
    </source>
</evidence>
<gene>
    <name evidence="2" type="ORF">Q9291_08205</name>
</gene>